<comment type="caution">
    <text evidence="8">The sequence shown here is derived from an EMBL/GenBank/DDBJ whole genome shotgun (WGS) entry which is preliminary data.</text>
</comment>
<dbReference type="InterPro" id="IPR050437">
    <property type="entry name" value="Ribos_protein_bS1-like"/>
</dbReference>
<dbReference type="OrthoDB" id="9804077at2"/>
<keyword evidence="3" id="KW-0687">Ribonucleoprotein</keyword>
<organism evidence="8 9">
    <name type="scientific">Holospora elegans E1</name>
    <dbReference type="NCBI Taxonomy" id="1427503"/>
    <lineage>
        <taxon>Bacteria</taxon>
        <taxon>Pseudomonadati</taxon>
        <taxon>Pseudomonadota</taxon>
        <taxon>Alphaproteobacteria</taxon>
        <taxon>Holosporales</taxon>
        <taxon>Holosporaceae</taxon>
        <taxon>Holospora</taxon>
    </lineage>
</organism>
<accession>A0A023DXM2</accession>
<dbReference type="FunFam" id="2.40.50.140:FF:000051">
    <property type="entry name" value="RNA-binding transcriptional accessory protein"/>
    <property type="match status" value="1"/>
</dbReference>
<protein>
    <recommendedName>
        <fullName evidence="5">Small ribosomal subunit protein bS1</fullName>
    </recommendedName>
    <alternativeName>
        <fullName evidence="6">30S ribosomal protein S1</fullName>
    </alternativeName>
</protein>
<dbReference type="PROSITE" id="PS50126">
    <property type="entry name" value="S1"/>
    <property type="match status" value="6"/>
</dbReference>
<dbReference type="SMART" id="SM00316">
    <property type="entry name" value="S1"/>
    <property type="match status" value="6"/>
</dbReference>
<dbReference type="CDD" id="cd05688">
    <property type="entry name" value="S1_RPS1_repeat_ec3"/>
    <property type="match status" value="1"/>
</dbReference>
<evidence type="ECO:0000313" key="8">
    <source>
        <dbReference type="EMBL" id="GAJ46176.1"/>
    </source>
</evidence>
<feature type="domain" description="S1 motif" evidence="7">
    <location>
        <begin position="322"/>
        <end position="392"/>
    </location>
</feature>
<evidence type="ECO:0000256" key="1">
    <source>
        <dbReference type="ARBA" id="ARBA00006767"/>
    </source>
</evidence>
<dbReference type="GO" id="GO:0006412">
    <property type="term" value="P:translation"/>
    <property type="evidence" value="ECO:0007669"/>
    <property type="project" value="TreeGrafter"/>
</dbReference>
<dbReference type="CDD" id="cd04465">
    <property type="entry name" value="S1_RPS1_repeat_ec2_hs2"/>
    <property type="match status" value="1"/>
</dbReference>
<evidence type="ECO:0000259" key="7">
    <source>
        <dbReference type="PROSITE" id="PS50126"/>
    </source>
</evidence>
<comment type="similarity">
    <text evidence="1">Belongs to the bacterial ribosomal protein bS1 family.</text>
</comment>
<dbReference type="InterPro" id="IPR012340">
    <property type="entry name" value="NA-bd_OB-fold"/>
</dbReference>
<evidence type="ECO:0000256" key="6">
    <source>
        <dbReference type="ARBA" id="ARBA00035517"/>
    </source>
</evidence>
<comment type="function">
    <text evidence="4">Binds mRNA; thus facilitating recognition of the initiation point. It is needed to translate mRNA with a short Shine-Dalgarno (SD) purine-rich sequence.</text>
</comment>
<dbReference type="CDD" id="cd05687">
    <property type="entry name" value="S1_RPS1_repeat_ec1_hs1"/>
    <property type="match status" value="1"/>
</dbReference>
<keyword evidence="9" id="KW-1185">Reference proteome</keyword>
<feature type="domain" description="S1 motif" evidence="7">
    <location>
        <begin position="496"/>
        <end position="565"/>
    </location>
</feature>
<evidence type="ECO:0000256" key="2">
    <source>
        <dbReference type="ARBA" id="ARBA00022980"/>
    </source>
</evidence>
<dbReference type="InterPro" id="IPR003029">
    <property type="entry name" value="S1_domain"/>
</dbReference>
<dbReference type="STRING" id="1427503.HE1_00501"/>
<dbReference type="PANTHER" id="PTHR10724">
    <property type="entry name" value="30S RIBOSOMAL PROTEIN S1"/>
    <property type="match status" value="1"/>
</dbReference>
<proteinExistence type="inferred from homology"/>
<dbReference type="PRINTS" id="PR00681">
    <property type="entry name" value="RIBOSOMALS1"/>
</dbReference>
<dbReference type="Pfam" id="PF00575">
    <property type="entry name" value="S1"/>
    <property type="match status" value="6"/>
</dbReference>
<dbReference type="EMBL" id="BAUP01000068">
    <property type="protein sequence ID" value="GAJ46176.1"/>
    <property type="molecule type" value="Genomic_DNA"/>
</dbReference>
<evidence type="ECO:0000256" key="3">
    <source>
        <dbReference type="ARBA" id="ARBA00023274"/>
    </source>
</evidence>
<feature type="domain" description="S1 motif" evidence="7">
    <location>
        <begin position="237"/>
        <end position="305"/>
    </location>
</feature>
<dbReference type="GO" id="GO:0022627">
    <property type="term" value="C:cytosolic small ribosomal subunit"/>
    <property type="evidence" value="ECO:0007669"/>
    <property type="project" value="TreeGrafter"/>
</dbReference>
<gene>
    <name evidence="8" type="ORF">HE1_00501</name>
</gene>
<keyword evidence="2 8" id="KW-0689">Ribosomal protein</keyword>
<dbReference type="AlphaFoldDB" id="A0A023DXM2"/>
<reference evidence="8 9" key="1">
    <citation type="journal article" date="2014" name="FEMS Microbiol. Lett.">
        <title>Draft genome sequences of three Holospora species (Holospora obtusa, Holospora undulata, and Holospora elegans), endonuclear symbiotic bacteria of the ciliate Paramecium caudatum.</title>
        <authorList>
            <person name="Dohra H."/>
            <person name="Tanaka K."/>
            <person name="Suzuki T."/>
            <person name="Fujishima M."/>
            <person name="Suzuki H."/>
        </authorList>
    </citation>
    <scope>NUCLEOTIDE SEQUENCE [LARGE SCALE GENOMIC DNA]</scope>
    <source>
        <strain evidence="8 9">E1</strain>
    </source>
</reference>
<feature type="domain" description="S1 motif" evidence="7">
    <location>
        <begin position="150"/>
        <end position="216"/>
    </location>
</feature>
<dbReference type="Gene3D" id="2.40.50.140">
    <property type="entry name" value="Nucleic acid-binding proteins"/>
    <property type="match status" value="6"/>
</dbReference>
<dbReference type="Proteomes" id="UP000024842">
    <property type="component" value="Unassembled WGS sequence"/>
</dbReference>
<evidence type="ECO:0000256" key="4">
    <source>
        <dbReference type="ARBA" id="ARBA00025604"/>
    </source>
</evidence>
<evidence type="ECO:0000313" key="9">
    <source>
        <dbReference type="Proteomes" id="UP000024842"/>
    </source>
</evidence>
<dbReference type="InterPro" id="IPR035104">
    <property type="entry name" value="Ribosomal_protein_S1-like"/>
</dbReference>
<name>A0A023DXM2_9PROT</name>
<dbReference type="NCBIfam" id="NF004952">
    <property type="entry name" value="PRK06299.1-2"/>
    <property type="match status" value="1"/>
</dbReference>
<sequence>MRKKRYIIYTNRQWCRGNVLENCMLSKDFDNNSQKNREAESILEKNFEDAFKALLEDTLKDQKNLEGKIVKGRIVSIDHDAIIVNVSSKSEGRVLLKEFGDAEREALRVGGQVDVYIERYEGRDGGMILSHQKAIQEVTWMKLAQAFEEKKPISGKILGMVKGGLSVDLGGTVAFLPGSQVDIRPSRDSGELVGTDQMFLIVKIDEARGNIVVSRRAVLEEERASDKARLLSELKQGMIVEGVVKNLAPYGAFIDLGGIDGLLHVSDLSYNKRVNVEDVLRVGQTVKVMVIRFNRENERISLGLRQLEKDPWQTIHEMHKVGSIVTATITNITEYGAFAELSEGIEGLIHAREMTWHKKDVVPTEVVSQKDEVKVMILEIDATKRRISLGLKQCTENLFEVFSKHHPVGSQLEAEVKGVTEFGLLVTLPYGIEFAVHKSELSWTLPSDEALSRYHVGQKVQLKVTKISCEEEFIGLSIKQVSSDASMERLQSIEKGQNVKARIVRIADSGIEVDLGDGALSFISRSELAEDAVHQNPHSFKVGDMIEAKVMKVNAKTQQILLSIKALDLEERSRILSEYMGEKESSFCSALDRALEQKE</sequence>
<dbReference type="GO" id="GO:0003729">
    <property type="term" value="F:mRNA binding"/>
    <property type="evidence" value="ECO:0007669"/>
    <property type="project" value="UniProtKB-ARBA"/>
</dbReference>
<feature type="domain" description="S1 motif" evidence="7">
    <location>
        <begin position="409"/>
        <end position="479"/>
    </location>
</feature>
<dbReference type="SUPFAM" id="SSF50249">
    <property type="entry name" value="Nucleic acid-binding proteins"/>
    <property type="match status" value="6"/>
</dbReference>
<evidence type="ECO:0000256" key="5">
    <source>
        <dbReference type="ARBA" id="ARBA00035293"/>
    </source>
</evidence>
<feature type="domain" description="S1 motif" evidence="7">
    <location>
        <begin position="67"/>
        <end position="132"/>
    </location>
</feature>
<dbReference type="GO" id="GO:0003735">
    <property type="term" value="F:structural constituent of ribosome"/>
    <property type="evidence" value="ECO:0007669"/>
    <property type="project" value="TreeGrafter"/>
</dbReference>
<dbReference type="PANTHER" id="PTHR10724:SF7">
    <property type="entry name" value="SMALL RIBOSOMAL SUBUNIT PROTEIN BS1C"/>
    <property type="match status" value="1"/>
</dbReference>